<dbReference type="SUPFAM" id="SSF53474">
    <property type="entry name" value="alpha/beta-Hydrolases"/>
    <property type="match status" value="1"/>
</dbReference>
<dbReference type="Pfam" id="PF00975">
    <property type="entry name" value="Thioesterase"/>
    <property type="match status" value="1"/>
</dbReference>
<name>A0A8J6EV31_ELECQ</name>
<keyword evidence="4" id="KW-0378">Hydrolase</keyword>
<keyword evidence="6" id="KW-0443">Lipid metabolism</keyword>
<gene>
    <name evidence="12" type="ORF">GDO78_003205</name>
</gene>
<sequence length="256" mass="28550">MDKLVNCFYGRPDALTRLFCFPWAGGGSLFYARWGGFFDESVEVCSIRLPGRESRSSEPFTQSMDQIIDEVITVLLPQLQGKSFVFFGHSFGAFTSFATAVRLKEKYGLEPAHLFVSGASAPHAKFLHSSIKKSELNDGEFLKWVTSVGGTPAEILGNKEALQLFLPPLKADVIVFDNFVRSFDKPASPPLSCSLTCFDGTEDIPHDLAAWQELTSGDFNIHKMPGGHFYLKDPKNEKSLVTYISKYLETTESDYF</sequence>
<dbReference type="EMBL" id="WNTK01000011">
    <property type="protein sequence ID" value="KAG9476539.1"/>
    <property type="molecule type" value="Genomic_DNA"/>
</dbReference>
<accession>A0A8J6EV31</accession>
<reference evidence="12" key="1">
    <citation type="thesis" date="2020" institute="ProQuest LLC" country="789 East Eisenhower Parkway, Ann Arbor, MI, USA">
        <title>Comparative Genomics and Chromosome Evolution.</title>
        <authorList>
            <person name="Mudd A.B."/>
        </authorList>
    </citation>
    <scope>NUCLEOTIDE SEQUENCE</scope>
    <source>
        <strain evidence="12">HN-11 Male</strain>
        <tissue evidence="12">Kidney and liver</tissue>
    </source>
</reference>
<evidence type="ECO:0000313" key="12">
    <source>
        <dbReference type="EMBL" id="KAG9476537.1"/>
    </source>
</evidence>
<evidence type="ECO:0000256" key="5">
    <source>
        <dbReference type="ARBA" id="ARBA00022832"/>
    </source>
</evidence>
<dbReference type="PANTHER" id="PTHR11487:SF0">
    <property type="entry name" value="S-ACYL FATTY ACID SYNTHASE THIOESTERASE, MEDIUM CHAIN"/>
    <property type="match status" value="1"/>
</dbReference>
<dbReference type="OrthoDB" id="541883at2759"/>
<dbReference type="EMBL" id="WNTK01000011">
    <property type="protein sequence ID" value="KAG9476538.1"/>
    <property type="molecule type" value="Genomic_DNA"/>
</dbReference>
<evidence type="ECO:0000256" key="6">
    <source>
        <dbReference type="ARBA" id="ARBA00023098"/>
    </source>
</evidence>
<comment type="catalytic activity">
    <reaction evidence="8">
        <text>(9Z)-octadecenoyl-[ACP] + H2O = (9Z)-octadecenoate + holo-[ACP] + H(+)</text>
        <dbReference type="Rhea" id="RHEA:15057"/>
        <dbReference type="Rhea" id="RHEA-COMP:9685"/>
        <dbReference type="Rhea" id="RHEA-COMP:9924"/>
        <dbReference type="ChEBI" id="CHEBI:15377"/>
        <dbReference type="ChEBI" id="CHEBI:15378"/>
        <dbReference type="ChEBI" id="CHEBI:30823"/>
        <dbReference type="ChEBI" id="CHEBI:64479"/>
        <dbReference type="ChEBI" id="CHEBI:78783"/>
        <dbReference type="EC" id="3.1.2.14"/>
    </reaction>
</comment>
<evidence type="ECO:0000256" key="4">
    <source>
        <dbReference type="ARBA" id="ARBA00022801"/>
    </source>
</evidence>
<evidence type="ECO:0000256" key="8">
    <source>
        <dbReference type="ARBA" id="ARBA00048536"/>
    </source>
</evidence>
<keyword evidence="13" id="KW-1185">Reference proteome</keyword>
<dbReference type="EMBL" id="WNTK01000011">
    <property type="protein sequence ID" value="KAG9476537.1"/>
    <property type="molecule type" value="Genomic_DNA"/>
</dbReference>
<comment type="caution">
    <text evidence="12">The sequence shown here is derived from an EMBL/GenBank/DDBJ whole genome shotgun (WGS) entry which is preliminary data.</text>
</comment>
<evidence type="ECO:0000256" key="3">
    <source>
        <dbReference type="ARBA" id="ARBA00022516"/>
    </source>
</evidence>
<evidence type="ECO:0000256" key="9">
    <source>
        <dbReference type="ARBA" id="ARBA00073799"/>
    </source>
</evidence>
<dbReference type="PANTHER" id="PTHR11487">
    <property type="entry name" value="THIOESTERASE"/>
    <property type="match status" value="1"/>
</dbReference>
<dbReference type="InterPro" id="IPR001031">
    <property type="entry name" value="Thioesterase"/>
</dbReference>
<evidence type="ECO:0000256" key="10">
    <source>
        <dbReference type="ARBA" id="ARBA00079653"/>
    </source>
</evidence>
<evidence type="ECO:0000256" key="2">
    <source>
        <dbReference type="ARBA" id="ARBA00012480"/>
    </source>
</evidence>
<keyword evidence="7" id="KW-0275">Fatty acid biosynthesis</keyword>
<dbReference type="GO" id="GO:0016297">
    <property type="term" value="F:fatty acyl-[ACP] hydrolase activity"/>
    <property type="evidence" value="ECO:0007669"/>
    <property type="project" value="UniProtKB-EC"/>
</dbReference>
<keyword evidence="3" id="KW-0444">Lipid biosynthesis</keyword>
<protein>
    <recommendedName>
        <fullName evidence="9">S-acyl fatty acid synthase thioesterase, medium chain</fullName>
        <ecNumber evidence="2">3.1.2.14</ecNumber>
    </recommendedName>
    <alternativeName>
        <fullName evidence="10">Thioesterase II</fullName>
    </alternativeName>
</protein>
<keyword evidence="5" id="KW-0276">Fatty acid metabolism</keyword>
<dbReference type="FunFam" id="3.40.50.1820:FF:000153">
    <property type="entry name" value="Surfactin synthase thioesterase subunit"/>
    <property type="match status" value="1"/>
</dbReference>
<feature type="domain" description="Thioesterase TesA-like" evidence="11">
    <location>
        <begin position="19"/>
        <end position="248"/>
    </location>
</feature>
<dbReference type="GO" id="GO:0051792">
    <property type="term" value="P:medium-chain fatty acid biosynthetic process"/>
    <property type="evidence" value="ECO:0007669"/>
    <property type="project" value="UniProtKB-ARBA"/>
</dbReference>
<dbReference type="InterPro" id="IPR029058">
    <property type="entry name" value="AB_hydrolase_fold"/>
</dbReference>
<dbReference type="Gene3D" id="3.40.50.1820">
    <property type="entry name" value="alpha/beta hydrolase"/>
    <property type="match status" value="1"/>
</dbReference>
<evidence type="ECO:0000256" key="1">
    <source>
        <dbReference type="ARBA" id="ARBA00007169"/>
    </source>
</evidence>
<dbReference type="Proteomes" id="UP000770717">
    <property type="component" value="Unassembled WGS sequence"/>
</dbReference>
<evidence type="ECO:0000259" key="11">
    <source>
        <dbReference type="SMART" id="SM00824"/>
    </source>
</evidence>
<dbReference type="SMART" id="SM00824">
    <property type="entry name" value="PKS_TE"/>
    <property type="match status" value="1"/>
</dbReference>
<evidence type="ECO:0000313" key="13">
    <source>
        <dbReference type="Proteomes" id="UP000770717"/>
    </source>
</evidence>
<comment type="similarity">
    <text evidence="1">Belongs to the thioesterase family.</text>
</comment>
<organism evidence="12 13">
    <name type="scientific">Eleutherodactylus coqui</name>
    <name type="common">Puerto Rican coqui</name>
    <dbReference type="NCBI Taxonomy" id="57060"/>
    <lineage>
        <taxon>Eukaryota</taxon>
        <taxon>Metazoa</taxon>
        <taxon>Chordata</taxon>
        <taxon>Craniata</taxon>
        <taxon>Vertebrata</taxon>
        <taxon>Euteleostomi</taxon>
        <taxon>Amphibia</taxon>
        <taxon>Batrachia</taxon>
        <taxon>Anura</taxon>
        <taxon>Neobatrachia</taxon>
        <taxon>Hyloidea</taxon>
        <taxon>Eleutherodactylidae</taxon>
        <taxon>Eleutherodactylinae</taxon>
        <taxon>Eleutherodactylus</taxon>
        <taxon>Eleutherodactylus</taxon>
    </lineage>
</organism>
<dbReference type="EC" id="3.1.2.14" evidence="2"/>
<dbReference type="InterPro" id="IPR020802">
    <property type="entry name" value="TesA-like"/>
</dbReference>
<proteinExistence type="inferred from homology"/>
<evidence type="ECO:0000256" key="7">
    <source>
        <dbReference type="ARBA" id="ARBA00023160"/>
    </source>
</evidence>
<dbReference type="InterPro" id="IPR012223">
    <property type="entry name" value="TEII"/>
</dbReference>
<dbReference type="AlphaFoldDB" id="A0A8J6EV31"/>